<sequence length="110" mass="12044">MEKYMKVKVRGKKSEKLQDQVPKLLKNTLLVMNLKGVLVQRSALGGDSLWELTWLHVNNIAPSLQSEVFPDQGSEQPEIKLGENGGLVSDEKGNVLPTEMASPEVSGTAN</sequence>
<organism evidence="2 3">
    <name type="scientific">Malus baccata</name>
    <name type="common">Siberian crab apple</name>
    <name type="synonym">Pyrus baccata</name>
    <dbReference type="NCBI Taxonomy" id="106549"/>
    <lineage>
        <taxon>Eukaryota</taxon>
        <taxon>Viridiplantae</taxon>
        <taxon>Streptophyta</taxon>
        <taxon>Embryophyta</taxon>
        <taxon>Tracheophyta</taxon>
        <taxon>Spermatophyta</taxon>
        <taxon>Magnoliopsida</taxon>
        <taxon>eudicotyledons</taxon>
        <taxon>Gunneridae</taxon>
        <taxon>Pentapetalae</taxon>
        <taxon>rosids</taxon>
        <taxon>fabids</taxon>
        <taxon>Rosales</taxon>
        <taxon>Rosaceae</taxon>
        <taxon>Amygdaloideae</taxon>
        <taxon>Maleae</taxon>
        <taxon>Malus</taxon>
    </lineage>
</organism>
<keyword evidence="3" id="KW-1185">Reference proteome</keyword>
<evidence type="ECO:0000256" key="1">
    <source>
        <dbReference type="SAM" id="MobiDB-lite"/>
    </source>
</evidence>
<gene>
    <name evidence="2" type="ORF">C1H46_045857</name>
</gene>
<name>A0A540K2V9_MALBA</name>
<feature type="region of interest" description="Disordered" evidence="1">
    <location>
        <begin position="67"/>
        <end position="110"/>
    </location>
</feature>
<dbReference type="AlphaFoldDB" id="A0A540K2V9"/>
<comment type="caution">
    <text evidence="2">The sequence shown here is derived from an EMBL/GenBank/DDBJ whole genome shotgun (WGS) entry which is preliminary data.</text>
</comment>
<accession>A0A540K2V9</accession>
<dbReference type="EMBL" id="VIEB01015243">
    <property type="protein sequence ID" value="TQD68610.1"/>
    <property type="molecule type" value="Genomic_DNA"/>
</dbReference>
<proteinExistence type="predicted"/>
<dbReference type="STRING" id="106549.A0A540K2V9"/>
<dbReference type="Proteomes" id="UP000315295">
    <property type="component" value="Unassembled WGS sequence"/>
</dbReference>
<evidence type="ECO:0000313" key="2">
    <source>
        <dbReference type="EMBL" id="TQD68610.1"/>
    </source>
</evidence>
<evidence type="ECO:0000313" key="3">
    <source>
        <dbReference type="Proteomes" id="UP000315295"/>
    </source>
</evidence>
<reference evidence="2 3" key="1">
    <citation type="journal article" date="2019" name="G3 (Bethesda)">
        <title>Sequencing of a Wild Apple (Malus baccata) Genome Unravels the Differences Between Cultivated and Wild Apple Species Regarding Disease Resistance and Cold Tolerance.</title>
        <authorList>
            <person name="Chen X."/>
        </authorList>
    </citation>
    <scope>NUCLEOTIDE SEQUENCE [LARGE SCALE GENOMIC DNA]</scope>
    <source>
        <strain evidence="3">cv. Shandingzi</strain>
        <tissue evidence="2">Leaves</tissue>
    </source>
</reference>
<protein>
    <submittedName>
        <fullName evidence="2">Uncharacterized protein</fullName>
    </submittedName>
</protein>